<dbReference type="STRING" id="456900.A0A151IKI7"/>
<keyword evidence="1" id="KW-1133">Transmembrane helix</keyword>
<dbReference type="InterPro" id="IPR019651">
    <property type="entry name" value="Glutamate_DH_NAD-spec"/>
</dbReference>
<dbReference type="Proteomes" id="UP000078542">
    <property type="component" value="Unassembled WGS sequence"/>
</dbReference>
<gene>
    <name evidence="2" type="ORF">ALC62_04106</name>
</gene>
<dbReference type="Pfam" id="PF10712">
    <property type="entry name" value="NAD-GH"/>
    <property type="match status" value="1"/>
</dbReference>
<evidence type="ECO:0000256" key="1">
    <source>
        <dbReference type="SAM" id="Phobius"/>
    </source>
</evidence>
<evidence type="ECO:0000313" key="3">
    <source>
        <dbReference type="Proteomes" id="UP000078542"/>
    </source>
</evidence>
<sequence>MGLQIPSSSFCLCSYSSLSANWFASSHLMMSLHLSRIVCLSEALILSFSFSSSTVLFILKQWRAHPHILESTHQVDCRLCFVGMVVFLLISAVMTPPAVSIPRESGVTSSRSKSCTSSDLSPCKIAASSDQDDIVDLSFVHLGVAQRFLNRFKSTAEEIGAEFLETGTGDGVLNRLNLSFMCNSFHCYISLKSILCNSIYKIKKKAKELKMSNSIAPALVGKKKISNKGENFSNAWTREKEKRELTENGVVGVHGDLVFGGVSDETLGFREGHIAGRRAVALIVGDDLDLAVLENANAGVSCAKIDTDRGSLRHFLRVLQGKNVDGSRVSTDNRNTVLRITAFRRRSRLSSLARREPRENRREERRYLGLIYLGEPRKISVRRTNEEVPRSRFAARVTSPRPALCI</sequence>
<accession>A0A151IKI7</accession>
<feature type="transmembrane region" description="Helical" evidence="1">
    <location>
        <begin position="79"/>
        <end position="99"/>
    </location>
</feature>
<name>A0A151IKI7_9HYME</name>
<dbReference type="AlphaFoldDB" id="A0A151IKI7"/>
<feature type="transmembrane region" description="Helical" evidence="1">
    <location>
        <begin position="35"/>
        <end position="59"/>
    </location>
</feature>
<keyword evidence="3" id="KW-1185">Reference proteome</keyword>
<keyword evidence="1" id="KW-0472">Membrane</keyword>
<evidence type="ECO:0000313" key="2">
    <source>
        <dbReference type="EMBL" id="KYN04992.1"/>
    </source>
</evidence>
<protein>
    <submittedName>
        <fullName evidence="2">Uncharacterized protein</fullName>
    </submittedName>
</protein>
<keyword evidence="1" id="KW-0812">Transmembrane</keyword>
<proteinExistence type="predicted"/>
<dbReference type="EMBL" id="KQ977199">
    <property type="protein sequence ID" value="KYN04992.1"/>
    <property type="molecule type" value="Genomic_DNA"/>
</dbReference>
<organism evidence="2 3">
    <name type="scientific">Cyphomyrmex costatus</name>
    <dbReference type="NCBI Taxonomy" id="456900"/>
    <lineage>
        <taxon>Eukaryota</taxon>
        <taxon>Metazoa</taxon>
        <taxon>Ecdysozoa</taxon>
        <taxon>Arthropoda</taxon>
        <taxon>Hexapoda</taxon>
        <taxon>Insecta</taxon>
        <taxon>Pterygota</taxon>
        <taxon>Neoptera</taxon>
        <taxon>Endopterygota</taxon>
        <taxon>Hymenoptera</taxon>
        <taxon>Apocrita</taxon>
        <taxon>Aculeata</taxon>
        <taxon>Formicoidea</taxon>
        <taxon>Formicidae</taxon>
        <taxon>Myrmicinae</taxon>
        <taxon>Cyphomyrmex</taxon>
    </lineage>
</organism>
<reference evidence="2 3" key="1">
    <citation type="submission" date="2016-03" db="EMBL/GenBank/DDBJ databases">
        <title>Cyphomyrmex costatus WGS genome.</title>
        <authorList>
            <person name="Nygaard S."/>
            <person name="Hu H."/>
            <person name="Boomsma J."/>
            <person name="Zhang G."/>
        </authorList>
    </citation>
    <scope>NUCLEOTIDE SEQUENCE [LARGE SCALE GENOMIC DNA]</scope>
    <source>
        <strain evidence="2">MS0001</strain>
        <tissue evidence="2">Whole body</tissue>
    </source>
</reference>